<dbReference type="EMBL" id="JACOFW010000005">
    <property type="protein sequence ID" value="MBC3807052.1"/>
    <property type="molecule type" value="Genomic_DNA"/>
</dbReference>
<evidence type="ECO:0000313" key="1">
    <source>
        <dbReference type="EMBL" id="MBC3807052.1"/>
    </source>
</evidence>
<sequence>MQNLITQARERQHITSNDALAHEVIQAHPELPPMKSRSLSAKIGLLDKGDTGWWRTRPQWAEALASILMIDVTDLGLHTATSTHSFEVQEFPELPPIDFLTEELPNLGQARSSDEIEIRKYVGSDVIENWVPYQLRPSSGRVIPPSGVTWLEISDQFCTKLLTNFLQIRFKREVLCTADLSSIVARLRRPTPVVINLSRRLNAEDLRPLMALHEQGAVLIISPFPPPLRADSRYGDDVACWEARQASEDERALRCLTSKLGFHDYIKPLVWQFNTGWRTDLLAWIEKRVSHFGLDSLINVSQIMDWLNRFDNDGNLFCQSLDIFSLARLCHHSGERALPNFIELGAGNKLLDKFRHDLNSRDLGILRRLVASRWLNLETAWNGALSWDEWRSLIDQNLNVLSDQLTEIDLQRSLDAGIINEEANGLFEFATPLHASLLARDLVRSAIADGNIEMWGAAVFDEPRRKIIDTVINSLQTTDLESAVDRLTTSDPWSPASIGVEETFFQALSRHAWKSELKQSIVDRILKAIWARETTFEQFDAPRLWSRPYSDKLGEWRWMQTCWRWSLGAQRPASLRIEGLTADYFPGWSDSAIWPAVLPSIPSIESDKENTSLALEWKEFMRLAIDLSDKFDPIWIHCSKESSDPLFALTLAWEGQWTPRTEWWEHLIYHRWAEELLVHTVTSGDKKAAGWLWPSFISALTRREKLFNRPCLSEVWQWIMSTLSPEEILEGRSDQEIAHLCAWAPDLPPSIRIHLLNTLPIEWNKHVKPLIEWCPEQRCDVLLRWMEACISFYDIDNGINIDIEKKIWSANPNYALRILEDVDALSIDAAKKMIHCAPSEFAYEISSILCKRHELLDQEERIRWVKRHLCTSGRRARHILSVISGNSWSITSKVY</sequence>
<name>A0ABR6X2A7_9BURK</name>
<dbReference type="RefSeq" id="WP_186922134.1">
    <property type="nucleotide sequence ID" value="NZ_JACOFW010000005.1"/>
</dbReference>
<reference evidence="1 2" key="1">
    <citation type="submission" date="2020-08" db="EMBL/GenBank/DDBJ databases">
        <title>Novel species isolated from subtropical streams in China.</title>
        <authorList>
            <person name="Lu H."/>
        </authorList>
    </citation>
    <scope>NUCLEOTIDE SEQUENCE [LARGE SCALE GENOMIC DNA]</scope>
    <source>
        <strain evidence="1 2">KACC 16656</strain>
    </source>
</reference>
<keyword evidence="2" id="KW-1185">Reference proteome</keyword>
<gene>
    <name evidence="1" type="ORF">H8K52_06805</name>
</gene>
<accession>A0ABR6X2A7</accession>
<comment type="caution">
    <text evidence="1">The sequence shown here is derived from an EMBL/GenBank/DDBJ whole genome shotgun (WGS) entry which is preliminary data.</text>
</comment>
<proteinExistence type="predicted"/>
<dbReference type="Proteomes" id="UP000648257">
    <property type="component" value="Unassembled WGS sequence"/>
</dbReference>
<evidence type="ECO:0000313" key="2">
    <source>
        <dbReference type="Proteomes" id="UP000648257"/>
    </source>
</evidence>
<organism evidence="1 2">
    <name type="scientific">Undibacterium seohonense</name>
    <dbReference type="NCBI Taxonomy" id="1344950"/>
    <lineage>
        <taxon>Bacteria</taxon>
        <taxon>Pseudomonadati</taxon>
        <taxon>Pseudomonadota</taxon>
        <taxon>Betaproteobacteria</taxon>
        <taxon>Burkholderiales</taxon>
        <taxon>Oxalobacteraceae</taxon>
        <taxon>Undibacterium</taxon>
    </lineage>
</organism>
<protein>
    <submittedName>
        <fullName evidence="1">Uncharacterized protein</fullName>
    </submittedName>
</protein>